<dbReference type="Proteomes" id="UP000002424">
    <property type="component" value="Chromosome"/>
</dbReference>
<evidence type="ECO:0000313" key="1">
    <source>
        <dbReference type="EMBL" id="ACO78084.1"/>
    </source>
</evidence>
<dbReference type="eggNOG" id="ENOG502Z7J9">
    <property type="taxonomic scope" value="Bacteria"/>
</dbReference>
<dbReference type="OrthoDB" id="9775734at2"/>
<proteinExistence type="predicted"/>
<name>C1DDW3_AZOVD</name>
<protein>
    <recommendedName>
        <fullName evidence="3">DUF2797 domain-containing protein</fullName>
    </recommendedName>
</protein>
<dbReference type="Pfam" id="PF10977">
    <property type="entry name" value="DUF2797"/>
    <property type="match status" value="1"/>
</dbReference>
<dbReference type="RefSeq" id="WP_012700493.1">
    <property type="nucleotide sequence ID" value="NC_012560.1"/>
</dbReference>
<dbReference type="HOGENOM" id="CLU_1019163_0_0_6"/>
<reference evidence="1 2" key="1">
    <citation type="journal article" date="2009" name="J. Bacteriol.">
        <title>Genome sequence of Azotobacter vinelandii, an obligate aerobe specialized to support diverse anaerobic metabolic processes.</title>
        <authorList>
            <person name="Setubal J.C."/>
            <person name="dos Santos P."/>
            <person name="Goldman B.S."/>
            <person name="Ertesvag H."/>
            <person name="Espin G."/>
            <person name="Rubio L.M."/>
            <person name="Valla S."/>
            <person name="Almeida N.F."/>
            <person name="Balasubramanian D."/>
            <person name="Cromes L."/>
            <person name="Curatti L."/>
            <person name="Du Z."/>
            <person name="Godsy E."/>
            <person name="Goodner B."/>
            <person name="Hellner-Burris K."/>
            <person name="Hernandez J.A."/>
            <person name="Houmiel K."/>
            <person name="Imperial J."/>
            <person name="Kennedy C."/>
            <person name="Larson T.J."/>
            <person name="Latreille P."/>
            <person name="Ligon L.S."/>
            <person name="Lu J."/>
            <person name="Maerk M."/>
            <person name="Miller N.M."/>
            <person name="Norton S."/>
            <person name="O'Carroll I.P."/>
            <person name="Paulsen I."/>
            <person name="Raulfs E.C."/>
            <person name="Roemer R."/>
            <person name="Rosser J."/>
            <person name="Segura D."/>
            <person name="Slater S."/>
            <person name="Stricklin S.L."/>
            <person name="Studholme D.J."/>
            <person name="Sun J."/>
            <person name="Viana C.J."/>
            <person name="Wallin E."/>
            <person name="Wang B."/>
            <person name="Wheeler C."/>
            <person name="Zhu H."/>
            <person name="Dean D.R."/>
            <person name="Dixon R."/>
            <person name="Wood D."/>
        </authorList>
    </citation>
    <scope>NUCLEOTIDE SEQUENCE [LARGE SCALE GENOMIC DNA]</scope>
    <source>
        <strain evidence="2">DJ / ATCC BAA-1303</strain>
    </source>
</reference>
<accession>C1DDW3</accession>
<evidence type="ECO:0008006" key="3">
    <source>
        <dbReference type="Google" id="ProtNLM"/>
    </source>
</evidence>
<dbReference type="EnsemblBacteria" id="ACO78084">
    <property type="protein sequence ID" value="ACO78084"/>
    <property type="gene ID" value="Avin_18720"/>
</dbReference>
<dbReference type="KEGG" id="avn:Avin_18720"/>
<dbReference type="EMBL" id="CP001157">
    <property type="protein sequence ID" value="ACO78084.1"/>
    <property type="molecule type" value="Genomic_DNA"/>
</dbReference>
<keyword evidence="2" id="KW-1185">Reference proteome</keyword>
<dbReference type="GeneID" id="88185114"/>
<evidence type="ECO:0000313" key="2">
    <source>
        <dbReference type="Proteomes" id="UP000002424"/>
    </source>
</evidence>
<sequence>MAELARGALDKMATRLDAPVQYALRLGEAQVPVNPLLGSPLRLEYLGVIHCCHCGRRTAKSFGQGYCYPCFKKLPQCDSCIVSPEKCHHAQGTCRDPAWGERFCMSEHVVYLANSSGVKVGITRASQVPTRWLDQGASQALPILRVATRQQSGLVEDLLRNQVADRTNWRALLKGEAAPVDLPAVRERLFEICREGLETLRTHFGPQAIQPLGDAEPVEIRYPVESYPGKIVSLDLDKTPVVEGTLKGIKGQYLIFDVGVINIRKYTAYQLAVSI</sequence>
<dbReference type="STRING" id="322710.Avin_18720"/>
<gene>
    <name evidence="1" type="ordered locus">Avin_18720</name>
</gene>
<dbReference type="InterPro" id="IPR021246">
    <property type="entry name" value="DUF2797"/>
</dbReference>
<dbReference type="AlphaFoldDB" id="C1DDW3"/>
<organism evidence="1 2">
    <name type="scientific">Azotobacter vinelandii (strain DJ / ATCC BAA-1303)</name>
    <dbReference type="NCBI Taxonomy" id="322710"/>
    <lineage>
        <taxon>Bacteria</taxon>
        <taxon>Pseudomonadati</taxon>
        <taxon>Pseudomonadota</taxon>
        <taxon>Gammaproteobacteria</taxon>
        <taxon>Pseudomonadales</taxon>
        <taxon>Pseudomonadaceae</taxon>
        <taxon>Azotobacter</taxon>
    </lineage>
</organism>